<comment type="similarity">
    <text evidence="1">Belongs to the UPF0398 family.</text>
</comment>
<dbReference type="EMBL" id="NGJZ01000001">
    <property type="protein sequence ID" value="RSU08793.1"/>
    <property type="molecule type" value="Genomic_DNA"/>
</dbReference>
<dbReference type="PIRSF" id="PIRSF021290">
    <property type="entry name" value="DUF1273"/>
    <property type="match status" value="1"/>
</dbReference>
<protein>
    <recommendedName>
        <fullName evidence="1">UPF0398 protein CBF30_02625</fullName>
    </recommendedName>
</protein>
<dbReference type="NCBIfam" id="NF010181">
    <property type="entry name" value="PRK13660.1"/>
    <property type="match status" value="1"/>
</dbReference>
<gene>
    <name evidence="2" type="ORF">CBF30_02625</name>
</gene>
<dbReference type="PANTHER" id="PTHR38440">
    <property type="entry name" value="UPF0398 PROTEIN YPSA"/>
    <property type="match status" value="1"/>
</dbReference>
<accession>A0A430ALI9</accession>
<sequence length="182" mass="21196">MNEIKRLYVTGYRDFELNIFKEDDAKIAIIKKVLKNRLVNYLEQGLEWVLVAGNLGTEYWAAEVVNELKSSYSKLQIATIYPFENFGEQWGEKNQVKRAYFKEKSDFVTATSYHPYKNPAQLRAHTQFLLSHTDGSLLLYDAEFPGKSGYFSDDAHKFSENKAYILEYITVDDLQNSVDYEE</sequence>
<dbReference type="Gene3D" id="3.40.50.450">
    <property type="match status" value="1"/>
</dbReference>
<evidence type="ECO:0000313" key="3">
    <source>
        <dbReference type="Proteomes" id="UP000288669"/>
    </source>
</evidence>
<dbReference type="Proteomes" id="UP000288669">
    <property type="component" value="Unassembled WGS sequence"/>
</dbReference>
<dbReference type="PANTHER" id="PTHR38440:SF1">
    <property type="entry name" value="UPF0398 PROTEIN SPR0331"/>
    <property type="match status" value="1"/>
</dbReference>
<dbReference type="OrthoDB" id="2301957at2"/>
<name>A0A430ALI9_9ENTE</name>
<dbReference type="AlphaFoldDB" id="A0A430ALI9"/>
<comment type="caution">
    <text evidence="2">The sequence shown here is derived from an EMBL/GenBank/DDBJ whole genome shotgun (WGS) entry which is preliminary data.</text>
</comment>
<reference evidence="2 3" key="1">
    <citation type="submission" date="2017-05" db="EMBL/GenBank/DDBJ databases">
        <title>Vagococcus spp. assemblies.</title>
        <authorList>
            <person name="Gulvik C.A."/>
        </authorList>
    </citation>
    <scope>NUCLEOTIDE SEQUENCE [LARGE SCALE GENOMIC DNA]</scope>
    <source>
        <strain evidence="2 3">DSM 24756</strain>
    </source>
</reference>
<dbReference type="SUPFAM" id="SSF102405">
    <property type="entry name" value="MCP/YpsA-like"/>
    <property type="match status" value="1"/>
</dbReference>
<dbReference type="InterPro" id="IPR010697">
    <property type="entry name" value="YspA"/>
</dbReference>
<evidence type="ECO:0000256" key="1">
    <source>
        <dbReference type="HAMAP-Rule" id="MF_01575"/>
    </source>
</evidence>
<dbReference type="Pfam" id="PF06908">
    <property type="entry name" value="YpsA"/>
    <property type="match status" value="1"/>
</dbReference>
<organism evidence="2 3">
    <name type="scientific">Vagococcus entomophilus</name>
    <dbReference type="NCBI Taxonomy" id="1160095"/>
    <lineage>
        <taxon>Bacteria</taxon>
        <taxon>Bacillati</taxon>
        <taxon>Bacillota</taxon>
        <taxon>Bacilli</taxon>
        <taxon>Lactobacillales</taxon>
        <taxon>Enterococcaceae</taxon>
        <taxon>Vagococcus</taxon>
    </lineage>
</organism>
<keyword evidence="3" id="KW-1185">Reference proteome</keyword>
<evidence type="ECO:0000313" key="2">
    <source>
        <dbReference type="EMBL" id="RSU08793.1"/>
    </source>
</evidence>
<dbReference type="RefSeq" id="WP_126822487.1">
    <property type="nucleotide sequence ID" value="NZ_JBHLWU010000001.1"/>
</dbReference>
<dbReference type="HAMAP" id="MF_01575">
    <property type="entry name" value="UPF0398"/>
    <property type="match status" value="1"/>
</dbReference>
<proteinExistence type="inferred from homology"/>